<organism evidence="4 5">
    <name type="scientific">Drosophila rubida</name>
    <dbReference type="NCBI Taxonomy" id="30044"/>
    <lineage>
        <taxon>Eukaryota</taxon>
        <taxon>Metazoa</taxon>
        <taxon>Ecdysozoa</taxon>
        <taxon>Arthropoda</taxon>
        <taxon>Hexapoda</taxon>
        <taxon>Insecta</taxon>
        <taxon>Pterygota</taxon>
        <taxon>Neoptera</taxon>
        <taxon>Endopterygota</taxon>
        <taxon>Diptera</taxon>
        <taxon>Brachycera</taxon>
        <taxon>Muscomorpha</taxon>
        <taxon>Ephydroidea</taxon>
        <taxon>Drosophilidae</taxon>
        <taxon>Drosophila</taxon>
    </lineage>
</organism>
<evidence type="ECO:0000313" key="5">
    <source>
        <dbReference type="Proteomes" id="UP001200034"/>
    </source>
</evidence>
<feature type="compositionally biased region" description="Polar residues" evidence="3">
    <location>
        <begin position="151"/>
        <end position="177"/>
    </location>
</feature>
<feature type="compositionally biased region" description="Low complexity" evidence="3">
    <location>
        <begin position="71"/>
        <end position="88"/>
    </location>
</feature>
<dbReference type="InterPro" id="IPR015915">
    <property type="entry name" value="Kelch-typ_b-propeller"/>
</dbReference>
<feature type="compositionally biased region" description="Acidic residues" evidence="3">
    <location>
        <begin position="104"/>
        <end position="148"/>
    </location>
</feature>
<evidence type="ECO:0008006" key="6">
    <source>
        <dbReference type="Google" id="ProtNLM"/>
    </source>
</evidence>
<dbReference type="PANTHER" id="PTHR46428">
    <property type="entry name" value="KELCH DOMAIN-CONTAINING PROTEIN 10"/>
    <property type="match status" value="1"/>
</dbReference>
<dbReference type="SUPFAM" id="SSF50965">
    <property type="entry name" value="Galactose oxidase, central domain"/>
    <property type="match status" value="1"/>
</dbReference>
<evidence type="ECO:0000313" key="4">
    <source>
        <dbReference type="EMBL" id="KAH8372018.1"/>
    </source>
</evidence>
<dbReference type="Proteomes" id="UP001200034">
    <property type="component" value="Unassembled WGS sequence"/>
</dbReference>
<feature type="region of interest" description="Disordered" evidence="3">
    <location>
        <begin position="101"/>
        <end position="186"/>
    </location>
</feature>
<dbReference type="PANTHER" id="PTHR46428:SF1">
    <property type="entry name" value="KELCH DOMAIN-CONTAINING PROTEIN 10"/>
    <property type="match status" value="1"/>
</dbReference>
<dbReference type="EMBL" id="JAJJHW010002585">
    <property type="protein sequence ID" value="KAH8372018.1"/>
    <property type="molecule type" value="Genomic_DNA"/>
</dbReference>
<protein>
    <recommendedName>
        <fullName evidence="6">Kelch domain-containing protein 10 homolog</fullName>
    </recommendedName>
</protein>
<dbReference type="Gene3D" id="2.120.10.80">
    <property type="entry name" value="Kelch-type beta propeller"/>
    <property type="match status" value="2"/>
</dbReference>
<dbReference type="FunFam" id="2.120.10.80:FF:000162">
    <property type="entry name" value="Kelch domain-containing protein 10 homolog"/>
    <property type="match status" value="1"/>
</dbReference>
<dbReference type="InterPro" id="IPR011043">
    <property type="entry name" value="Gal_Oxase/kelch_b-propeller"/>
</dbReference>
<gene>
    <name evidence="4" type="ORF">KR093_009738</name>
</gene>
<dbReference type="InterPro" id="IPR052125">
    <property type="entry name" value="KLHDC10"/>
</dbReference>
<evidence type="ECO:0000256" key="1">
    <source>
        <dbReference type="ARBA" id="ARBA00022441"/>
    </source>
</evidence>
<evidence type="ECO:0000256" key="2">
    <source>
        <dbReference type="ARBA" id="ARBA00022737"/>
    </source>
</evidence>
<proteinExistence type="predicted"/>
<dbReference type="Pfam" id="PF24681">
    <property type="entry name" value="Kelch_KLHDC2_KLHL20_DRC7"/>
    <property type="match status" value="1"/>
</dbReference>
<keyword evidence="2" id="KW-0677">Repeat</keyword>
<sequence>MQILNLCKLKCIILDKLRHTWTFVIFVAQLFDSYYRKAINLQQQPHHHNNNHNNNNNNVMEQEMQEELPEEQQNQQQQQQQQQQLEQAQADFVARFNAIGEPMDASDMENEDADDEIDIDDEDDDVDDDDNDVSDEDESDPEMEEMYSDGDWTTSNDESEVSTTISNVGLGPSSSEQTEPKPERPMYKFQPARLVKCQFKEKHCIGGFPLARSGHRIIASKSHLYSLGGYNPRSALTAARRGRCLLFQELWSYNFATNSWKLELNADNASNMPTELASNALAIHNDVLISHGGTGYPFGESCSNDCYVYRTSDERAGVERLKVSGDLPTAQYGPGIVIHKHYLYTIGGTTGFDYSCDVYRLDLRTKVWENVYICRPEMRDDPEGRYRHEVVYDGKHIYALGGGTSNSVFDLQRIPAYNLDANRWDYFDTLPDRSSMAWSQNDKGYPKPRKCFSCVQHQSSSGDIEAFITGGLQGDFSTYFSDIWKLNLRTKQWTIIQTASLPRPLYFHSAAHSDNGCMYIFGGIEYNDKEMRRRNDLYKMWMTIPKLSEMCWDAITYYNDNLDLYDRKALLRAGIPKRFTERLPPQRLAGDDNEPGTSIMTSLYSIAKRARSQMQ</sequence>
<dbReference type="AlphaFoldDB" id="A0AAD4K1T7"/>
<keyword evidence="1" id="KW-0880">Kelch repeat</keyword>
<comment type="caution">
    <text evidence="4">The sequence shown here is derived from an EMBL/GenBank/DDBJ whole genome shotgun (WGS) entry which is preliminary data.</text>
</comment>
<accession>A0AAD4K1T7</accession>
<evidence type="ECO:0000256" key="3">
    <source>
        <dbReference type="SAM" id="MobiDB-lite"/>
    </source>
</evidence>
<dbReference type="SUPFAM" id="SSF117281">
    <property type="entry name" value="Kelch motif"/>
    <property type="match status" value="1"/>
</dbReference>
<reference evidence="4" key="1">
    <citation type="journal article" date="2021" name="Mol. Ecol. Resour.">
        <title>Phylogenomic analyses of the genus Drosophila reveals genomic signals of climate adaptation.</title>
        <authorList>
            <person name="Li F."/>
            <person name="Rane R.V."/>
            <person name="Luria V."/>
            <person name="Xiong Z."/>
            <person name="Chen J."/>
            <person name="Li Z."/>
            <person name="Catullo R.A."/>
            <person name="Griffin P.C."/>
            <person name="Schiffer M."/>
            <person name="Pearce S."/>
            <person name="Lee S.F."/>
            <person name="McElroy K."/>
            <person name="Stocker A."/>
            <person name="Shirriffs J."/>
            <person name="Cockerell F."/>
            <person name="Coppin C."/>
            <person name="Sgro C.M."/>
            <person name="Karger A."/>
            <person name="Cain J.W."/>
            <person name="Weber J.A."/>
            <person name="Santpere G."/>
            <person name="Kirschner M.W."/>
            <person name="Hoffmann A.A."/>
            <person name="Oakeshott J.G."/>
            <person name="Zhang G."/>
        </authorList>
    </citation>
    <scope>NUCLEOTIDE SEQUENCE</scope>
    <source>
        <strain evidence="4">BGI-SZ-2011g</strain>
    </source>
</reference>
<name>A0AAD4K1T7_9MUSC</name>
<dbReference type="GO" id="GO:0032874">
    <property type="term" value="P:positive regulation of stress-activated MAPK cascade"/>
    <property type="evidence" value="ECO:0007669"/>
    <property type="project" value="TreeGrafter"/>
</dbReference>
<dbReference type="FunFam" id="2.120.10.80:FF:000156">
    <property type="entry name" value="Kelch domain-containing protein 10 homolog"/>
    <property type="match status" value="1"/>
</dbReference>
<keyword evidence="5" id="KW-1185">Reference proteome</keyword>
<feature type="region of interest" description="Disordered" evidence="3">
    <location>
        <begin position="62"/>
        <end position="88"/>
    </location>
</feature>